<organism evidence="4 5">
    <name type="scientific">Heterodermia speciosa</name>
    <dbReference type="NCBI Taxonomy" id="116794"/>
    <lineage>
        <taxon>Eukaryota</taxon>
        <taxon>Fungi</taxon>
        <taxon>Dikarya</taxon>
        <taxon>Ascomycota</taxon>
        <taxon>Pezizomycotina</taxon>
        <taxon>Lecanoromycetes</taxon>
        <taxon>OSLEUM clade</taxon>
        <taxon>Lecanoromycetidae</taxon>
        <taxon>Caliciales</taxon>
        <taxon>Physciaceae</taxon>
        <taxon>Heterodermia</taxon>
    </lineage>
</organism>
<gene>
    <name evidence="4" type="ORF">HETSPECPRED_002774</name>
</gene>
<evidence type="ECO:0000256" key="1">
    <source>
        <dbReference type="SAM" id="MobiDB-lite"/>
    </source>
</evidence>
<keyword evidence="2" id="KW-0812">Transmembrane</keyword>
<protein>
    <submittedName>
        <fullName evidence="4">Uncharacterized protein</fullName>
    </submittedName>
</protein>
<name>A0A8H3F523_9LECA</name>
<dbReference type="OrthoDB" id="1733656at2759"/>
<reference evidence="4" key="1">
    <citation type="submission" date="2021-03" db="EMBL/GenBank/DDBJ databases">
        <authorList>
            <person name="Tagirdzhanova G."/>
        </authorList>
    </citation>
    <scope>NUCLEOTIDE SEQUENCE</scope>
</reference>
<dbReference type="AlphaFoldDB" id="A0A8H3F523"/>
<comment type="caution">
    <text evidence="4">The sequence shown here is derived from an EMBL/GenBank/DDBJ whole genome shotgun (WGS) entry which is preliminary data.</text>
</comment>
<evidence type="ECO:0000256" key="2">
    <source>
        <dbReference type="SAM" id="Phobius"/>
    </source>
</evidence>
<keyword evidence="2" id="KW-0472">Membrane</keyword>
<feature type="chain" id="PRO_5034152161" evidence="3">
    <location>
        <begin position="18"/>
        <end position="271"/>
    </location>
</feature>
<proteinExistence type="predicted"/>
<accession>A0A8H3F523</accession>
<sequence length="271" mass="29316">MRLSIPLLLALPAIAAAQEQKPLSETVQSWFNKAKSYIPTAAQEPIAASAAKVAAANVTPLTRSNWEEVLSPSTTSPGQGPETWMVFVSGGNKTCYGRCGKVEEAWNETAALFAADPSAPHLAYLNCDKEAILCATWAANPPTVWHIQRPVAQADQSTPATTIHIVGLNATTTTAQELVQIHTQKTYEKRPVYEGAFHPFDGYLAKFFLNKPAGYAIFAFSQIPSWAFMIGISMFSRNIMNRRMGSPDAQRAAAAQRSAPLGGAPPANERR</sequence>
<feature type="compositionally biased region" description="Low complexity" evidence="1">
    <location>
        <begin position="246"/>
        <end position="264"/>
    </location>
</feature>
<evidence type="ECO:0000256" key="3">
    <source>
        <dbReference type="SAM" id="SignalP"/>
    </source>
</evidence>
<feature type="signal peptide" evidence="3">
    <location>
        <begin position="1"/>
        <end position="17"/>
    </location>
</feature>
<dbReference type="EMBL" id="CAJPDS010000017">
    <property type="protein sequence ID" value="CAF9916142.1"/>
    <property type="molecule type" value="Genomic_DNA"/>
</dbReference>
<dbReference type="Proteomes" id="UP000664521">
    <property type="component" value="Unassembled WGS sequence"/>
</dbReference>
<feature type="transmembrane region" description="Helical" evidence="2">
    <location>
        <begin position="213"/>
        <end position="235"/>
    </location>
</feature>
<keyword evidence="3" id="KW-0732">Signal</keyword>
<evidence type="ECO:0000313" key="5">
    <source>
        <dbReference type="Proteomes" id="UP000664521"/>
    </source>
</evidence>
<keyword evidence="5" id="KW-1185">Reference proteome</keyword>
<evidence type="ECO:0000313" key="4">
    <source>
        <dbReference type="EMBL" id="CAF9916142.1"/>
    </source>
</evidence>
<keyword evidence="2" id="KW-1133">Transmembrane helix</keyword>
<feature type="region of interest" description="Disordered" evidence="1">
    <location>
        <begin position="246"/>
        <end position="271"/>
    </location>
</feature>